<name>A0AAV6UN82_9ARAC</name>
<dbReference type="EMBL" id="JAFNEN010000344">
    <property type="protein sequence ID" value="KAG8185158.1"/>
    <property type="molecule type" value="Genomic_DNA"/>
</dbReference>
<keyword evidence="3" id="KW-1185">Reference proteome</keyword>
<reference evidence="2 3" key="1">
    <citation type="journal article" date="2022" name="Nat. Ecol. Evol.">
        <title>A masculinizing supergene underlies an exaggerated male reproductive morph in a spider.</title>
        <authorList>
            <person name="Hendrickx F."/>
            <person name="De Corte Z."/>
            <person name="Sonet G."/>
            <person name="Van Belleghem S.M."/>
            <person name="Kostlbacher S."/>
            <person name="Vangestel C."/>
        </authorList>
    </citation>
    <scope>NUCLEOTIDE SEQUENCE [LARGE SCALE GENOMIC DNA]</scope>
    <source>
        <strain evidence="2">W744_W776</strain>
    </source>
</reference>
<protein>
    <submittedName>
        <fullName evidence="2">Uncharacterized protein</fullName>
    </submittedName>
</protein>
<dbReference type="Proteomes" id="UP000827092">
    <property type="component" value="Unassembled WGS sequence"/>
</dbReference>
<organism evidence="2 3">
    <name type="scientific">Oedothorax gibbosus</name>
    <dbReference type="NCBI Taxonomy" id="931172"/>
    <lineage>
        <taxon>Eukaryota</taxon>
        <taxon>Metazoa</taxon>
        <taxon>Ecdysozoa</taxon>
        <taxon>Arthropoda</taxon>
        <taxon>Chelicerata</taxon>
        <taxon>Arachnida</taxon>
        <taxon>Araneae</taxon>
        <taxon>Araneomorphae</taxon>
        <taxon>Entelegynae</taxon>
        <taxon>Araneoidea</taxon>
        <taxon>Linyphiidae</taxon>
        <taxon>Erigoninae</taxon>
        <taxon>Oedothorax</taxon>
    </lineage>
</organism>
<evidence type="ECO:0000256" key="1">
    <source>
        <dbReference type="SAM" id="SignalP"/>
    </source>
</evidence>
<feature type="signal peptide" evidence="1">
    <location>
        <begin position="1"/>
        <end position="26"/>
    </location>
</feature>
<dbReference type="AlphaFoldDB" id="A0AAV6UN82"/>
<gene>
    <name evidence="2" type="ORF">JTE90_005137</name>
</gene>
<accession>A0AAV6UN82</accession>
<feature type="chain" id="PRO_5043473529" evidence="1">
    <location>
        <begin position="27"/>
        <end position="120"/>
    </location>
</feature>
<keyword evidence="1" id="KW-0732">Signal</keyword>
<sequence length="120" mass="12544">MKLATKLATLLFGIVLVLALLHQAEAGGKIRLKKLIKAGLVLGALGSKKLPRVLPIPLPIPVHIQGHKEFSGGHFGNEYYSPQGSHHAPAYGPGGYSYGAGGFGAGVYGGGGYAHEEGWW</sequence>
<evidence type="ECO:0000313" key="3">
    <source>
        <dbReference type="Proteomes" id="UP000827092"/>
    </source>
</evidence>
<comment type="caution">
    <text evidence="2">The sequence shown here is derived from an EMBL/GenBank/DDBJ whole genome shotgun (WGS) entry which is preliminary data.</text>
</comment>
<proteinExistence type="predicted"/>
<evidence type="ECO:0000313" key="2">
    <source>
        <dbReference type="EMBL" id="KAG8185158.1"/>
    </source>
</evidence>